<dbReference type="PANTHER" id="PTHR35271">
    <property type="entry name" value="ABC TRANSPORTER, SUBSTRATE-BINDING LIPOPROTEIN-RELATED"/>
    <property type="match status" value="1"/>
</dbReference>
<accession>A0A643F7U7</accession>
<comment type="caution">
    <text evidence="1">The sequence shown here is derived from an EMBL/GenBank/DDBJ whole genome shotgun (WGS) entry which is preliminary data.</text>
</comment>
<proteinExistence type="predicted"/>
<evidence type="ECO:0000313" key="1">
    <source>
        <dbReference type="EMBL" id="KAB0576782.1"/>
    </source>
</evidence>
<evidence type="ECO:0000313" key="2">
    <source>
        <dbReference type="Proteomes" id="UP000430120"/>
    </source>
</evidence>
<name>A0A643F7U7_IDEDE</name>
<sequence length="336" mass="36768">MSLGTGHARTLSVLVLSQLSEQLDRPMMAALSRELAPLERQGHHLVLERGELDPQASDAHTLLQVEQWLARRHWDLVVSTTMSPAVKVRQLDRAIPVLFRSADDPRSYCLVHSLRRPGTPTTGFTSALPGWGKMAEALHLAYPNIRGLALLVDGTEEAADPDCPGVAMPPCRPGPIPSDELPQALGSQQDDAGLRLAAHRAGLPLRYVRVCKAQDFARLSDWLHPGDGVLAPMSYLSYTHRQQLVPALQSLGLPVVYDSRYLLLAGGLMAVKGSTESPEQPRGIELARRILEGADPSRIPVQRPEGFEFIINLRAAQAMGLVPSKVALRTADQLWR</sequence>
<dbReference type="RefSeq" id="WP_151125371.1">
    <property type="nucleotide sequence ID" value="NZ_VZPB01000054.1"/>
</dbReference>
<reference evidence="1 2" key="1">
    <citation type="submission" date="2019-09" db="EMBL/GenBank/DDBJ databases">
        <title>Draft genome sequences of 48 bacterial type strains from the CCUG.</title>
        <authorList>
            <person name="Tunovic T."/>
            <person name="Pineiro-Iglesias B."/>
            <person name="Unosson C."/>
            <person name="Inganas E."/>
            <person name="Ohlen M."/>
            <person name="Cardew S."/>
            <person name="Jensie-Markopoulos S."/>
            <person name="Salva-Serra F."/>
            <person name="Jaen-Luchoro D."/>
            <person name="Karlsson R."/>
            <person name="Svensson-Stadler L."/>
            <person name="Chun J."/>
            <person name="Moore E."/>
        </authorList>
    </citation>
    <scope>NUCLEOTIDE SEQUENCE [LARGE SCALE GENOMIC DNA]</scope>
    <source>
        <strain evidence="1 2">CCUG 30977</strain>
    </source>
</reference>
<dbReference type="Proteomes" id="UP000430120">
    <property type="component" value="Unassembled WGS sequence"/>
</dbReference>
<dbReference type="InterPro" id="IPR007487">
    <property type="entry name" value="ABC_transpt-TYRBP-like"/>
</dbReference>
<keyword evidence="2" id="KW-1185">Reference proteome</keyword>
<dbReference type="OrthoDB" id="9148844at2"/>
<dbReference type="AlphaFoldDB" id="A0A643F7U7"/>
<gene>
    <name evidence="1" type="ORF">F7Q92_17445</name>
</gene>
<dbReference type="PANTHER" id="PTHR35271:SF1">
    <property type="entry name" value="ABC TRANSPORTER, SUBSTRATE-BINDING LIPOPROTEIN"/>
    <property type="match status" value="1"/>
</dbReference>
<dbReference type="Gene3D" id="3.40.50.2300">
    <property type="match status" value="1"/>
</dbReference>
<organism evidence="1 2">
    <name type="scientific">Ideonella dechloratans</name>
    <dbReference type="NCBI Taxonomy" id="36863"/>
    <lineage>
        <taxon>Bacteria</taxon>
        <taxon>Pseudomonadati</taxon>
        <taxon>Pseudomonadota</taxon>
        <taxon>Betaproteobacteria</taxon>
        <taxon>Burkholderiales</taxon>
        <taxon>Sphaerotilaceae</taxon>
        <taxon>Ideonella</taxon>
    </lineage>
</organism>
<protein>
    <recommendedName>
        <fullName evidence="3">ABC transporter substrate-binding protein</fullName>
    </recommendedName>
</protein>
<dbReference type="EMBL" id="VZPB01000054">
    <property type="protein sequence ID" value="KAB0576782.1"/>
    <property type="molecule type" value="Genomic_DNA"/>
</dbReference>
<evidence type="ECO:0008006" key="3">
    <source>
        <dbReference type="Google" id="ProtNLM"/>
    </source>
</evidence>